<evidence type="ECO:0000313" key="2">
    <source>
        <dbReference type="EMBL" id="THU92039.1"/>
    </source>
</evidence>
<evidence type="ECO:0000256" key="1">
    <source>
        <dbReference type="SAM" id="MobiDB-lite"/>
    </source>
</evidence>
<sequence length="207" mass="24510">MSCHFQLVIYHTPDTFSRSRKIKWLAAFSIIYNSKPSLVLFIDDIHRTFPWHTPTGKYEKGKGNGKGETYEERYRTQLQIQVFRIQMRSARHMSRSSSSARYCIYPQNQGECKEGEYEKESKVHDPFERSSQKFFEYHWALDYSIETDDLLFYSSYFVYNNHKVLMLMKESLEIKGKTLDKDLCRERPLAPATKNEQDKNLPAGFSK</sequence>
<protein>
    <submittedName>
        <fullName evidence="2">Uncharacterized protein</fullName>
    </submittedName>
</protein>
<dbReference type="Proteomes" id="UP000297245">
    <property type="component" value="Unassembled WGS sequence"/>
</dbReference>
<accession>A0A4S8LRD0</accession>
<dbReference type="OrthoDB" id="2122982at2759"/>
<keyword evidence="3" id="KW-1185">Reference proteome</keyword>
<gene>
    <name evidence="2" type="ORF">K435DRAFT_800802</name>
</gene>
<feature type="region of interest" description="Disordered" evidence="1">
    <location>
        <begin position="187"/>
        <end position="207"/>
    </location>
</feature>
<proteinExistence type="predicted"/>
<dbReference type="EMBL" id="ML179290">
    <property type="protein sequence ID" value="THU92039.1"/>
    <property type="molecule type" value="Genomic_DNA"/>
</dbReference>
<reference evidence="2 3" key="1">
    <citation type="journal article" date="2019" name="Nat. Ecol. Evol.">
        <title>Megaphylogeny resolves global patterns of mushroom evolution.</title>
        <authorList>
            <person name="Varga T."/>
            <person name="Krizsan K."/>
            <person name="Foldi C."/>
            <person name="Dima B."/>
            <person name="Sanchez-Garcia M."/>
            <person name="Sanchez-Ramirez S."/>
            <person name="Szollosi G.J."/>
            <person name="Szarkandi J.G."/>
            <person name="Papp V."/>
            <person name="Albert L."/>
            <person name="Andreopoulos W."/>
            <person name="Angelini C."/>
            <person name="Antonin V."/>
            <person name="Barry K.W."/>
            <person name="Bougher N.L."/>
            <person name="Buchanan P."/>
            <person name="Buyck B."/>
            <person name="Bense V."/>
            <person name="Catcheside P."/>
            <person name="Chovatia M."/>
            <person name="Cooper J."/>
            <person name="Damon W."/>
            <person name="Desjardin D."/>
            <person name="Finy P."/>
            <person name="Geml J."/>
            <person name="Haridas S."/>
            <person name="Hughes K."/>
            <person name="Justo A."/>
            <person name="Karasinski D."/>
            <person name="Kautmanova I."/>
            <person name="Kiss B."/>
            <person name="Kocsube S."/>
            <person name="Kotiranta H."/>
            <person name="LaButti K.M."/>
            <person name="Lechner B.E."/>
            <person name="Liimatainen K."/>
            <person name="Lipzen A."/>
            <person name="Lukacs Z."/>
            <person name="Mihaltcheva S."/>
            <person name="Morgado L.N."/>
            <person name="Niskanen T."/>
            <person name="Noordeloos M.E."/>
            <person name="Ohm R.A."/>
            <person name="Ortiz-Santana B."/>
            <person name="Ovrebo C."/>
            <person name="Racz N."/>
            <person name="Riley R."/>
            <person name="Savchenko A."/>
            <person name="Shiryaev A."/>
            <person name="Soop K."/>
            <person name="Spirin V."/>
            <person name="Szebenyi C."/>
            <person name="Tomsovsky M."/>
            <person name="Tulloss R.E."/>
            <person name="Uehling J."/>
            <person name="Grigoriev I.V."/>
            <person name="Vagvolgyi C."/>
            <person name="Papp T."/>
            <person name="Martin F.M."/>
            <person name="Miettinen O."/>
            <person name="Hibbett D.S."/>
            <person name="Nagy L.G."/>
        </authorList>
    </citation>
    <scope>NUCLEOTIDE SEQUENCE [LARGE SCALE GENOMIC DNA]</scope>
    <source>
        <strain evidence="2 3">CBS 962.96</strain>
    </source>
</reference>
<dbReference type="AlphaFoldDB" id="A0A4S8LRD0"/>
<name>A0A4S8LRD0_DENBC</name>
<organism evidence="2 3">
    <name type="scientific">Dendrothele bispora (strain CBS 962.96)</name>
    <dbReference type="NCBI Taxonomy" id="1314807"/>
    <lineage>
        <taxon>Eukaryota</taxon>
        <taxon>Fungi</taxon>
        <taxon>Dikarya</taxon>
        <taxon>Basidiomycota</taxon>
        <taxon>Agaricomycotina</taxon>
        <taxon>Agaricomycetes</taxon>
        <taxon>Agaricomycetidae</taxon>
        <taxon>Agaricales</taxon>
        <taxon>Agaricales incertae sedis</taxon>
        <taxon>Dendrothele</taxon>
    </lineage>
</organism>
<evidence type="ECO:0000313" key="3">
    <source>
        <dbReference type="Proteomes" id="UP000297245"/>
    </source>
</evidence>